<protein>
    <submittedName>
        <fullName evidence="2">NitT/TauT family transport system substrate-binding protein</fullName>
    </submittedName>
</protein>
<dbReference type="InterPro" id="IPR015168">
    <property type="entry name" value="SsuA/THI5"/>
</dbReference>
<reference evidence="2 3" key="1">
    <citation type="submission" date="2023-07" db="EMBL/GenBank/DDBJ databases">
        <title>Genomic Encyclopedia of Type Strains, Phase IV (KMG-IV): sequencing the most valuable type-strain genomes for metagenomic binning, comparative biology and taxonomic classification.</title>
        <authorList>
            <person name="Goeker M."/>
        </authorList>
    </citation>
    <scope>NUCLEOTIDE SEQUENCE [LARGE SCALE GENOMIC DNA]</scope>
    <source>
        <strain evidence="2 3">DSM 3770</strain>
    </source>
</reference>
<feature type="domain" description="SsuA/THI5-like" evidence="1">
    <location>
        <begin position="124"/>
        <end position="264"/>
    </location>
</feature>
<dbReference type="RefSeq" id="WP_394085540.1">
    <property type="nucleotide sequence ID" value="NZ_JBAFWJ010000005.1"/>
</dbReference>
<evidence type="ECO:0000259" key="1">
    <source>
        <dbReference type="Pfam" id="PF09084"/>
    </source>
</evidence>
<proteinExistence type="predicted"/>
<dbReference type="Pfam" id="PF09084">
    <property type="entry name" value="NMT1"/>
    <property type="match status" value="1"/>
</dbReference>
<organism evidence="2 3">
    <name type="scientific">Xanthobacter agilis</name>
    <dbReference type="NCBI Taxonomy" id="47492"/>
    <lineage>
        <taxon>Bacteria</taxon>
        <taxon>Pseudomonadati</taxon>
        <taxon>Pseudomonadota</taxon>
        <taxon>Alphaproteobacteria</taxon>
        <taxon>Hyphomicrobiales</taxon>
        <taxon>Xanthobacteraceae</taxon>
        <taxon>Xanthobacter</taxon>
    </lineage>
</organism>
<name>A0ABU0L8K4_XANAG</name>
<dbReference type="Gene3D" id="3.40.190.10">
    <property type="entry name" value="Periplasmic binding protein-like II"/>
    <property type="match status" value="2"/>
</dbReference>
<comment type="caution">
    <text evidence="2">The sequence shown here is derived from an EMBL/GenBank/DDBJ whole genome shotgun (WGS) entry which is preliminary data.</text>
</comment>
<evidence type="ECO:0000313" key="3">
    <source>
        <dbReference type="Proteomes" id="UP001241747"/>
    </source>
</evidence>
<dbReference type="Proteomes" id="UP001241747">
    <property type="component" value="Unassembled WGS sequence"/>
</dbReference>
<dbReference type="PANTHER" id="PTHR30024:SF45">
    <property type="entry name" value="ABC TRANSPORTER SUBSTRATE-BINDING PROTEIN"/>
    <property type="match status" value="1"/>
</dbReference>
<keyword evidence="3" id="KW-1185">Reference proteome</keyword>
<evidence type="ECO:0000313" key="2">
    <source>
        <dbReference type="EMBL" id="MDQ0503434.1"/>
    </source>
</evidence>
<dbReference type="SUPFAM" id="SSF160387">
    <property type="entry name" value="NosL/MerB-like"/>
    <property type="match status" value="1"/>
</dbReference>
<dbReference type="SUPFAM" id="SSF53850">
    <property type="entry name" value="Periplasmic binding protein-like II"/>
    <property type="match status" value="1"/>
</dbReference>
<dbReference type="PANTHER" id="PTHR30024">
    <property type="entry name" value="ALIPHATIC SULFONATES-BINDING PROTEIN-RELATED"/>
    <property type="match status" value="1"/>
</dbReference>
<dbReference type="EMBL" id="JAUSVY010000001">
    <property type="protein sequence ID" value="MDQ0503434.1"/>
    <property type="molecule type" value="Genomic_DNA"/>
</dbReference>
<accession>A0ABU0L8K4</accession>
<gene>
    <name evidence="2" type="ORF">QOZ94_000204</name>
</gene>
<sequence>MPFHTMLLGVALSALMGAPGRAETIEIGIGHQSTVTNTVPGGIILEKLGLLEKHLPHDGKYKDADYKVVFQDYTSGPPITNQMLAGKLAFGVMGDYPLIVNGAKFQAGGNAETRFIAVTGYNLKGTGNGIVVPVKSDVFSLEQLKGKIISTPVGSAAWGMTLKALRDAKMFDEVKIQNQSPPVGVAAIAQDKIDAHADFCPWSEVMEFRGTGRKIFDGSEADIPTFHGTVVLKDFAEKYPELVQAYIEATMEAQDWIAKNPVEAAIKVSEWTGIEKEVLYLYFSPGGISTFEASIKPEWVKALKYDHALLAKETNLSPLDFDRWVDPAFVKAAFKARGKDYDAAVRQVVVSKPGAPGLKPAEIWIDGAGITAFDSIKAMTDAAKAAKGAGKPVLATYVYDHASGLKLFGNVAFFVEARDGALTAFMKKGEAEAFAKSSGGKVVGWDAIAS</sequence>